<dbReference type="Ensembl" id="ENSCCNT00000008709.1">
    <property type="protein sequence ID" value="ENSCCNP00000006619.1"/>
    <property type="gene ID" value="ENSCCNG00000007008.1"/>
</dbReference>
<evidence type="ECO:0000256" key="2">
    <source>
        <dbReference type="ARBA" id="ARBA00022786"/>
    </source>
</evidence>
<dbReference type="AlphaFoldDB" id="A0A8C0ZNP0"/>
<dbReference type="PANTHER" id="PTHR13042">
    <property type="entry name" value="UBIQUITIN-LIKE PROTEIN 5"/>
    <property type="match status" value="1"/>
</dbReference>
<protein>
    <recommendedName>
        <fullName evidence="1">Ubiquitin-like protein 5</fullName>
    </recommendedName>
</protein>
<evidence type="ECO:0000313" key="3">
    <source>
        <dbReference type="Ensembl" id="ENSCCNP00000006619.1"/>
    </source>
</evidence>
<dbReference type="InterPro" id="IPR029071">
    <property type="entry name" value="Ubiquitin-like_domsf"/>
</dbReference>
<name>A0A8C0ZNP0_CASCN</name>
<accession>A0A8C0ZNP0</accession>
<dbReference type="InterPro" id="IPR039732">
    <property type="entry name" value="Hub1/Ubl5"/>
</dbReference>
<keyword evidence="2" id="KW-0833">Ubl conjugation pathway</keyword>
<proteinExistence type="predicted"/>
<dbReference type="SUPFAM" id="SSF54236">
    <property type="entry name" value="Ubiquitin-like"/>
    <property type="match status" value="1"/>
</dbReference>
<dbReference type="Gene3D" id="3.10.20.90">
    <property type="entry name" value="Phosphatidylinositol 3-kinase Catalytic Subunit, Chain A, domain 1"/>
    <property type="match status" value="1"/>
</dbReference>
<evidence type="ECO:0000256" key="1">
    <source>
        <dbReference type="ARBA" id="ARBA00021360"/>
    </source>
</evidence>
<organism evidence="3">
    <name type="scientific">Castor canadensis</name>
    <name type="common">American beaver</name>
    <dbReference type="NCBI Taxonomy" id="51338"/>
    <lineage>
        <taxon>Eukaryota</taxon>
        <taxon>Metazoa</taxon>
        <taxon>Chordata</taxon>
        <taxon>Craniata</taxon>
        <taxon>Vertebrata</taxon>
        <taxon>Euteleostomi</taxon>
        <taxon>Mammalia</taxon>
        <taxon>Eutheria</taxon>
        <taxon>Euarchontoglires</taxon>
        <taxon>Glires</taxon>
        <taxon>Rodentia</taxon>
        <taxon>Castorimorpha</taxon>
        <taxon>Castoridae</taxon>
        <taxon>Castor</taxon>
    </lineage>
</organism>
<reference evidence="3" key="1">
    <citation type="submission" date="2023-09" db="UniProtKB">
        <authorList>
            <consortium name="Ensembl"/>
        </authorList>
    </citation>
    <scope>IDENTIFICATION</scope>
</reference>
<sequence>MTEVVCKDCLGEKVKFQTNDTTGDLEKVTGDKLITAKTSTHKNKIVLKKSQIVLKDHMSLGDCEIHDGMILRFYYQ</sequence>